<dbReference type="Pfam" id="PF14381">
    <property type="entry name" value="EDR1_CTR1_ARMC3_pept"/>
    <property type="match status" value="1"/>
</dbReference>
<dbReference type="OrthoDB" id="7537227at2759"/>
<dbReference type="InterPro" id="IPR055164">
    <property type="entry name" value="EDR1/CTR1/ARMC3-like_pept-like"/>
</dbReference>
<dbReference type="InParanoid" id="F4P3C6"/>
<proteinExistence type="predicted"/>
<dbReference type="SUPFAM" id="SSF48371">
    <property type="entry name" value="ARM repeat"/>
    <property type="match status" value="1"/>
</dbReference>
<evidence type="ECO:0000256" key="2">
    <source>
        <dbReference type="PROSITE-ProRule" id="PRU00259"/>
    </source>
</evidence>
<dbReference type="RefSeq" id="XP_006678993.1">
    <property type="nucleotide sequence ID" value="XM_006678930.1"/>
</dbReference>
<dbReference type="InterPro" id="IPR052441">
    <property type="entry name" value="Armadillo-Ser/Thr_Kinase"/>
</dbReference>
<dbReference type="Gene3D" id="1.25.10.10">
    <property type="entry name" value="Leucine-rich Repeat Variant"/>
    <property type="match status" value="2"/>
</dbReference>
<dbReference type="GeneID" id="18238664"/>
<feature type="repeat" description="ARM" evidence="2">
    <location>
        <begin position="253"/>
        <end position="295"/>
    </location>
</feature>
<dbReference type="AlphaFoldDB" id="F4P3C6"/>
<feature type="domain" description="EDR1/CTR1/ARMC3-like peptidase-like" evidence="4">
    <location>
        <begin position="369"/>
        <end position="532"/>
    </location>
</feature>
<keyword evidence="1" id="KW-0677">Repeat</keyword>
<name>F4P3C6_BATDJ</name>
<dbReference type="STRING" id="684364.F4P3C6"/>
<sequence length="700" mass="75858">MRRKDLIDALIFTLSKEDSVEVQDEAAFALANLAKDFSNKADIRKSGGIKALVKLLESQDPDVKKNAALALSTLLDDFSNRAEIRYVQGLGPLFELLTSEFHEVQNNALQCLIRCAEDFNNRAEIRKLNGIRKLVDVISGEYMLETIVLGLQCLVNCLEEVDSASLVVDANGIASLVKLIQNDESKIKRYAAIALARAVKSDRGQNAARESGALQIIVLNLSSNDASVVNSSVMALASLALNETNQVEIYKMGVGELLLKLLSHEDTETKREAMAALANLSQYNANRLEIIKQGGMQAMISALERPDSKVQASLCLSIARCAQELDGQIFFSKPPGSKGLLKIIGLLTAKDTNVCRNAAYVLSSAVIYDLSAKYWLHNHLQAENVIVDPFYDVGYAGGNLDTITTFPTLADLQSRAVDKKREVILVDASQDPGLVVIAQYLSEAIQEKSLCHQLKIISHVVCKVMGSTESDPSRISDHGHRFRIAELKLKYNSNVIPIGAINLGTFYHRALLFKVLCDRLGVCQNALVRGEYDRAWNVVDLDHQIPAVATIPAVVPQSLPSTQFSQSTSIPSTTPLPKQSPVVTKDKSTTAVKSKQGDGSGARVSTTQPSIAVVSTALPNLPTTPTPQTEVSNSVSNDSISASTIEISTAAIEAILGSIVLPDDDTDVKVDGVVVIDLIYEPGKLMKADDVDTQAYQRIS</sequence>
<protein>
    <recommendedName>
        <fullName evidence="4">EDR1/CTR1/ARMC3-like peptidase-like domain-containing protein</fullName>
    </recommendedName>
</protein>
<feature type="repeat" description="ARM" evidence="2">
    <location>
        <begin position="47"/>
        <end position="89"/>
    </location>
</feature>
<feature type="compositionally biased region" description="Polar residues" evidence="3">
    <location>
        <begin position="562"/>
        <end position="577"/>
    </location>
</feature>
<evidence type="ECO:0000313" key="5">
    <source>
        <dbReference type="EMBL" id="EGF80445.1"/>
    </source>
</evidence>
<dbReference type="InterPro" id="IPR000225">
    <property type="entry name" value="Armadillo"/>
</dbReference>
<dbReference type="PANTHER" id="PTHR46618">
    <property type="entry name" value="ARMADILLO REPEAT-CONTAINING PROTEIN 3"/>
    <property type="match status" value="1"/>
</dbReference>
<dbReference type="InterPro" id="IPR016024">
    <property type="entry name" value="ARM-type_fold"/>
</dbReference>
<feature type="repeat" description="ARM" evidence="2">
    <location>
        <begin position="5"/>
        <end position="48"/>
    </location>
</feature>
<dbReference type="Pfam" id="PF00514">
    <property type="entry name" value="Arm"/>
    <property type="match status" value="1"/>
</dbReference>
<dbReference type="InterPro" id="IPR011989">
    <property type="entry name" value="ARM-like"/>
</dbReference>
<dbReference type="PANTHER" id="PTHR46618:SF1">
    <property type="entry name" value="ARMADILLO REPEAT-CONTAINING PROTEIN 3"/>
    <property type="match status" value="1"/>
</dbReference>
<dbReference type="SMART" id="SM00185">
    <property type="entry name" value="ARM"/>
    <property type="match status" value="6"/>
</dbReference>
<keyword evidence="6" id="KW-1185">Reference proteome</keyword>
<dbReference type="HOGENOM" id="CLU_393785_0_0_1"/>
<organism evidence="5 6">
    <name type="scientific">Batrachochytrium dendrobatidis (strain JAM81 / FGSC 10211)</name>
    <name type="common">Frog chytrid fungus</name>
    <dbReference type="NCBI Taxonomy" id="684364"/>
    <lineage>
        <taxon>Eukaryota</taxon>
        <taxon>Fungi</taxon>
        <taxon>Fungi incertae sedis</taxon>
        <taxon>Chytridiomycota</taxon>
        <taxon>Chytridiomycota incertae sedis</taxon>
        <taxon>Chytridiomycetes</taxon>
        <taxon>Rhizophydiales</taxon>
        <taxon>Rhizophydiales incertae sedis</taxon>
        <taxon>Batrachochytrium</taxon>
    </lineage>
</organism>
<feature type="repeat" description="ARM" evidence="2">
    <location>
        <begin position="171"/>
        <end position="213"/>
    </location>
</feature>
<feature type="region of interest" description="Disordered" evidence="3">
    <location>
        <begin position="562"/>
        <end position="607"/>
    </location>
</feature>
<dbReference type="PROSITE" id="PS50176">
    <property type="entry name" value="ARM_REPEAT"/>
    <property type="match status" value="4"/>
</dbReference>
<accession>F4P3C6</accession>
<reference evidence="5 6" key="1">
    <citation type="submission" date="2009-12" db="EMBL/GenBank/DDBJ databases">
        <title>The draft genome of Batrachochytrium dendrobatidis.</title>
        <authorList>
            <consortium name="US DOE Joint Genome Institute (JGI-PGF)"/>
            <person name="Kuo A."/>
            <person name="Salamov A."/>
            <person name="Schmutz J."/>
            <person name="Lucas S."/>
            <person name="Pitluck S."/>
            <person name="Rosenblum E."/>
            <person name="Stajich J."/>
            <person name="Eisen M."/>
            <person name="Grigoriev I.V."/>
        </authorList>
    </citation>
    <scope>NUCLEOTIDE SEQUENCE [LARGE SCALE GENOMIC DNA]</scope>
    <source>
        <strain evidence="6">JAM81 / FGSC 10211</strain>
    </source>
</reference>
<gene>
    <name evidence="5" type="ORF">BATDEDRAFT_25027</name>
</gene>
<evidence type="ECO:0000256" key="3">
    <source>
        <dbReference type="SAM" id="MobiDB-lite"/>
    </source>
</evidence>
<dbReference type="Proteomes" id="UP000007241">
    <property type="component" value="Unassembled WGS sequence"/>
</dbReference>
<evidence type="ECO:0000313" key="6">
    <source>
        <dbReference type="Proteomes" id="UP000007241"/>
    </source>
</evidence>
<evidence type="ECO:0000259" key="4">
    <source>
        <dbReference type="Pfam" id="PF14381"/>
    </source>
</evidence>
<dbReference type="OMA" id="AMCENSA"/>
<evidence type="ECO:0000256" key="1">
    <source>
        <dbReference type="ARBA" id="ARBA00022737"/>
    </source>
</evidence>
<dbReference type="EMBL" id="GL882884">
    <property type="protein sequence ID" value="EGF80445.1"/>
    <property type="molecule type" value="Genomic_DNA"/>
</dbReference>